<protein>
    <submittedName>
        <fullName evidence="7">Amino acid/amide ABC transporter membrane protein 2 (HAAT family)</fullName>
    </submittedName>
</protein>
<feature type="transmembrane region" description="Helical" evidence="6">
    <location>
        <begin position="206"/>
        <end position="228"/>
    </location>
</feature>
<dbReference type="Pfam" id="PF02653">
    <property type="entry name" value="BPD_transp_2"/>
    <property type="match status" value="1"/>
</dbReference>
<feature type="transmembrane region" description="Helical" evidence="6">
    <location>
        <begin position="278"/>
        <end position="303"/>
    </location>
</feature>
<gene>
    <name evidence="7" type="ORF">C7380_10951</name>
</gene>
<evidence type="ECO:0000256" key="5">
    <source>
        <dbReference type="ARBA" id="ARBA00023136"/>
    </source>
</evidence>
<keyword evidence="4 6" id="KW-1133">Transmembrane helix</keyword>
<dbReference type="PANTHER" id="PTHR30482">
    <property type="entry name" value="HIGH-AFFINITY BRANCHED-CHAIN AMINO ACID TRANSPORT SYSTEM PERMEASE"/>
    <property type="match status" value="1"/>
</dbReference>
<evidence type="ECO:0000256" key="4">
    <source>
        <dbReference type="ARBA" id="ARBA00022989"/>
    </source>
</evidence>
<dbReference type="GO" id="GO:0005886">
    <property type="term" value="C:plasma membrane"/>
    <property type="evidence" value="ECO:0007669"/>
    <property type="project" value="UniProtKB-SubCell"/>
</dbReference>
<keyword evidence="3 6" id="KW-0812">Transmembrane</keyword>
<dbReference type="RefSeq" id="WP_109604892.1">
    <property type="nucleotide sequence ID" value="NZ_JAMHJO010000009.1"/>
</dbReference>
<evidence type="ECO:0000256" key="6">
    <source>
        <dbReference type="SAM" id="Phobius"/>
    </source>
</evidence>
<comment type="caution">
    <text evidence="7">The sequence shown here is derived from an EMBL/GenBank/DDBJ whole genome shotgun (WGS) entry which is preliminary data.</text>
</comment>
<evidence type="ECO:0000256" key="1">
    <source>
        <dbReference type="ARBA" id="ARBA00004651"/>
    </source>
</evidence>
<dbReference type="AlphaFoldDB" id="A0AA45HIG0"/>
<dbReference type="InterPro" id="IPR043428">
    <property type="entry name" value="LivM-like"/>
</dbReference>
<sequence length="320" mass="34767">MKFLKDIRGIIILLFTAFLFIFPLISNDFYLINILSVSFIYMVYAGSWDILSGFTGKENMGHAAFIAIGGYMLGFISSSFAIKPWLSIPLAAIFSILFGIIIGIPTLRLKGPYFALASLAIASIFEKLTISYSEVTGGEEGIFGIPFLTEGPMGSYYFMLIFAVISIGLLFYLGKSNFGLILKSIKSDEEAAKALGIETTKYKVTAFALSAMFAGMAGTVIGHFYGYIGPDIVYPLSLNTLIMSVVGGIGGIIPAALGGFFISLLTELLRGFGEWNQIIYTVILMLSVLFLPKGIFVSIGNLIKRKKSIKPVIEKSGDKN</sequence>
<name>A0AA45HIG0_9BACT</name>
<dbReference type="InterPro" id="IPR001851">
    <property type="entry name" value="ABC_transp_permease"/>
</dbReference>
<dbReference type="EMBL" id="QGGI01000009">
    <property type="protein sequence ID" value="PWJ92168.1"/>
    <property type="molecule type" value="Genomic_DNA"/>
</dbReference>
<proteinExistence type="predicted"/>
<feature type="transmembrane region" description="Helical" evidence="6">
    <location>
        <begin position="114"/>
        <end position="133"/>
    </location>
</feature>
<evidence type="ECO:0000313" key="8">
    <source>
        <dbReference type="Proteomes" id="UP000245921"/>
    </source>
</evidence>
<keyword evidence="5 6" id="KW-0472">Membrane</keyword>
<feature type="transmembrane region" description="Helical" evidence="6">
    <location>
        <begin position="7"/>
        <end position="25"/>
    </location>
</feature>
<feature type="transmembrane region" description="Helical" evidence="6">
    <location>
        <begin position="88"/>
        <end position="107"/>
    </location>
</feature>
<evidence type="ECO:0000313" key="7">
    <source>
        <dbReference type="EMBL" id="PWJ92168.1"/>
    </source>
</evidence>
<dbReference type="GO" id="GO:0015658">
    <property type="term" value="F:branched-chain amino acid transmembrane transporter activity"/>
    <property type="evidence" value="ECO:0007669"/>
    <property type="project" value="InterPro"/>
</dbReference>
<feature type="transmembrane region" description="Helical" evidence="6">
    <location>
        <begin position="63"/>
        <end position="82"/>
    </location>
</feature>
<feature type="transmembrane region" description="Helical" evidence="6">
    <location>
        <begin position="153"/>
        <end position="173"/>
    </location>
</feature>
<keyword evidence="8" id="KW-1185">Reference proteome</keyword>
<feature type="transmembrane region" description="Helical" evidence="6">
    <location>
        <begin position="31"/>
        <end position="51"/>
    </location>
</feature>
<dbReference type="PANTHER" id="PTHR30482:SF10">
    <property type="entry name" value="HIGH-AFFINITY BRANCHED-CHAIN AMINO ACID TRANSPORT PROTEIN BRAE"/>
    <property type="match status" value="1"/>
</dbReference>
<dbReference type="CDD" id="cd06581">
    <property type="entry name" value="TM_PBP1_LivM_like"/>
    <property type="match status" value="1"/>
</dbReference>
<organism evidence="7 8">
    <name type="scientific">Oceanotoga teriensis</name>
    <dbReference type="NCBI Taxonomy" id="515440"/>
    <lineage>
        <taxon>Bacteria</taxon>
        <taxon>Thermotogati</taxon>
        <taxon>Thermotogota</taxon>
        <taxon>Thermotogae</taxon>
        <taxon>Petrotogales</taxon>
        <taxon>Petrotogaceae</taxon>
        <taxon>Oceanotoga</taxon>
    </lineage>
</organism>
<comment type="subcellular location">
    <subcellularLocation>
        <location evidence="1">Cell membrane</location>
        <topology evidence="1">Multi-pass membrane protein</topology>
    </subcellularLocation>
</comment>
<dbReference type="Proteomes" id="UP000245921">
    <property type="component" value="Unassembled WGS sequence"/>
</dbReference>
<feature type="transmembrane region" description="Helical" evidence="6">
    <location>
        <begin position="240"/>
        <end position="266"/>
    </location>
</feature>
<evidence type="ECO:0000256" key="3">
    <source>
        <dbReference type="ARBA" id="ARBA00022692"/>
    </source>
</evidence>
<keyword evidence="2" id="KW-1003">Cell membrane</keyword>
<evidence type="ECO:0000256" key="2">
    <source>
        <dbReference type="ARBA" id="ARBA00022475"/>
    </source>
</evidence>
<reference evidence="7 8" key="1">
    <citation type="submission" date="2018-05" db="EMBL/GenBank/DDBJ databases">
        <title>Genomic Encyclopedia of Type Strains, Phase IV (KMG-IV): sequencing the most valuable type-strain genomes for metagenomic binning, comparative biology and taxonomic classification.</title>
        <authorList>
            <person name="Goeker M."/>
        </authorList>
    </citation>
    <scope>NUCLEOTIDE SEQUENCE [LARGE SCALE GENOMIC DNA]</scope>
    <source>
        <strain evidence="7 8">DSM 24906</strain>
    </source>
</reference>
<accession>A0AA45HIG0</accession>